<sequence length="160" mass="18085">MGKYSTTSCLLLLWVLAAFTRGGSARSSIQQEVSDLALKYKVDLLMLQMKEYCWAFTDKPTGKAQEAEKLLKNYLHTFLQEAESKAGEKERCSQLPQLSVENGPCNSPSTVNLTEWWRRDAKGSKMQPLNGTKACDSELQGNEIWFSFNLRTYAILLVGY</sequence>
<evidence type="ECO:0000313" key="2">
    <source>
        <dbReference type="EMBL" id="KAF6017956.1"/>
    </source>
</evidence>
<comment type="caution">
    <text evidence="2">The sequence shown here is derived from an EMBL/GenBank/DDBJ whole genome shotgun (WGS) entry which is preliminary data.</text>
</comment>
<dbReference type="EMBL" id="VXIV02003349">
    <property type="protein sequence ID" value="KAF6017956.1"/>
    <property type="molecule type" value="Genomic_DNA"/>
</dbReference>
<gene>
    <name evidence="2" type="ORF">EB796_023716</name>
</gene>
<keyword evidence="1" id="KW-0732">Signal</keyword>
<reference evidence="2" key="1">
    <citation type="submission" date="2020-06" db="EMBL/GenBank/DDBJ databases">
        <title>Draft genome of Bugula neritina, a colonial animal packing powerful symbionts and potential medicines.</title>
        <authorList>
            <person name="Rayko M."/>
        </authorList>
    </citation>
    <scope>NUCLEOTIDE SEQUENCE [LARGE SCALE GENOMIC DNA]</scope>
    <source>
        <strain evidence="2">Kwan_BN1</strain>
    </source>
</reference>
<dbReference type="AlphaFoldDB" id="A0A7J7IWM9"/>
<proteinExistence type="predicted"/>
<protein>
    <submittedName>
        <fullName evidence="2">Uncharacterized protein</fullName>
    </submittedName>
</protein>
<feature type="signal peptide" evidence="1">
    <location>
        <begin position="1"/>
        <end position="25"/>
    </location>
</feature>
<evidence type="ECO:0000313" key="3">
    <source>
        <dbReference type="Proteomes" id="UP000593567"/>
    </source>
</evidence>
<feature type="chain" id="PRO_5029895920" evidence="1">
    <location>
        <begin position="26"/>
        <end position="160"/>
    </location>
</feature>
<keyword evidence="3" id="KW-1185">Reference proteome</keyword>
<organism evidence="2 3">
    <name type="scientific">Bugula neritina</name>
    <name type="common">Brown bryozoan</name>
    <name type="synonym">Sertularia neritina</name>
    <dbReference type="NCBI Taxonomy" id="10212"/>
    <lineage>
        <taxon>Eukaryota</taxon>
        <taxon>Metazoa</taxon>
        <taxon>Spiralia</taxon>
        <taxon>Lophotrochozoa</taxon>
        <taxon>Bryozoa</taxon>
        <taxon>Gymnolaemata</taxon>
        <taxon>Cheilostomatida</taxon>
        <taxon>Flustrina</taxon>
        <taxon>Buguloidea</taxon>
        <taxon>Bugulidae</taxon>
        <taxon>Bugula</taxon>
    </lineage>
</organism>
<accession>A0A7J7IWM9</accession>
<evidence type="ECO:0000256" key="1">
    <source>
        <dbReference type="SAM" id="SignalP"/>
    </source>
</evidence>
<name>A0A7J7IWM9_BUGNE</name>
<dbReference type="Proteomes" id="UP000593567">
    <property type="component" value="Unassembled WGS sequence"/>
</dbReference>